<evidence type="ECO:0000313" key="2">
    <source>
        <dbReference type="EMBL" id="KAB7493650.1"/>
    </source>
</evidence>
<dbReference type="OrthoDB" id="6769082at2759"/>
<dbReference type="EMBL" id="SEYY01025132">
    <property type="protein sequence ID" value="KAB7493650.1"/>
    <property type="molecule type" value="Genomic_DNA"/>
</dbReference>
<keyword evidence="1" id="KW-1133">Transmembrane helix</keyword>
<feature type="transmembrane region" description="Helical" evidence="1">
    <location>
        <begin position="218"/>
        <end position="244"/>
    </location>
</feature>
<evidence type="ECO:0000256" key="1">
    <source>
        <dbReference type="SAM" id="Phobius"/>
    </source>
</evidence>
<proteinExistence type="predicted"/>
<comment type="caution">
    <text evidence="2">The sequence shown here is derived from an EMBL/GenBank/DDBJ whole genome shotgun (WGS) entry which is preliminary data.</text>
</comment>
<evidence type="ECO:0000313" key="3">
    <source>
        <dbReference type="Proteomes" id="UP000326759"/>
    </source>
</evidence>
<accession>A0A5N5SIW1</accession>
<keyword evidence="1" id="KW-0812">Transmembrane</keyword>
<protein>
    <submittedName>
        <fullName evidence="2">Uncharacterized protein</fullName>
    </submittedName>
</protein>
<sequence>MECHRPLDLLRLILHKTWSADRKPFHFFSALTIDKLNYGFPAYGQTSYFLRLLDPIQHEGLHVAARAYSYPKASLEADTNILLLSLRRKFSMCHADLRFLMSRPSALHNLSVVVQCWFFHGHLRRNQYNARSDMEAKITSSTQCTASEYIFHCSNLDTFLVGLYSLTASGFSPSLAIVLDFYEQSYRAPQYQTDNGALDIVMSPIKICRRLIRTVKKIMILICVAVIVVILAIVLLSTIGLNVLRLNSFEKNLEWEILSITDAKLIHLEDLTSDKYLHIG</sequence>
<reference evidence="2 3" key="1">
    <citation type="journal article" date="2019" name="PLoS Biol.">
        <title>Sex chromosomes control vertical transmission of feminizing Wolbachia symbionts in an isopod.</title>
        <authorList>
            <person name="Becking T."/>
            <person name="Chebbi M.A."/>
            <person name="Giraud I."/>
            <person name="Moumen B."/>
            <person name="Laverre T."/>
            <person name="Caubet Y."/>
            <person name="Peccoud J."/>
            <person name="Gilbert C."/>
            <person name="Cordaux R."/>
        </authorList>
    </citation>
    <scope>NUCLEOTIDE SEQUENCE [LARGE SCALE GENOMIC DNA]</scope>
    <source>
        <strain evidence="2">ANa2</strain>
        <tissue evidence="2">Whole body excluding digestive tract and cuticle</tissue>
    </source>
</reference>
<keyword evidence="1" id="KW-0472">Membrane</keyword>
<name>A0A5N5SIW1_9CRUS</name>
<keyword evidence="3" id="KW-1185">Reference proteome</keyword>
<dbReference type="AlphaFoldDB" id="A0A5N5SIW1"/>
<gene>
    <name evidence="2" type="ORF">Anas_07376</name>
</gene>
<organism evidence="2 3">
    <name type="scientific">Armadillidium nasatum</name>
    <dbReference type="NCBI Taxonomy" id="96803"/>
    <lineage>
        <taxon>Eukaryota</taxon>
        <taxon>Metazoa</taxon>
        <taxon>Ecdysozoa</taxon>
        <taxon>Arthropoda</taxon>
        <taxon>Crustacea</taxon>
        <taxon>Multicrustacea</taxon>
        <taxon>Malacostraca</taxon>
        <taxon>Eumalacostraca</taxon>
        <taxon>Peracarida</taxon>
        <taxon>Isopoda</taxon>
        <taxon>Oniscidea</taxon>
        <taxon>Crinocheta</taxon>
        <taxon>Armadillidiidae</taxon>
        <taxon>Armadillidium</taxon>
    </lineage>
</organism>
<dbReference type="Proteomes" id="UP000326759">
    <property type="component" value="Unassembled WGS sequence"/>
</dbReference>